<evidence type="ECO:0000313" key="3">
    <source>
        <dbReference type="Proteomes" id="UP000299102"/>
    </source>
</evidence>
<feature type="region of interest" description="Disordered" evidence="1">
    <location>
        <begin position="1"/>
        <end position="79"/>
    </location>
</feature>
<proteinExistence type="predicted"/>
<gene>
    <name evidence="2" type="ORF">EVAR_31726_1</name>
</gene>
<sequence length="284" mass="31462">MHSFLGDTGEYRESISTQLDKEESSQDSQSSNADSYSNSLTPHSVNMLSPSRTPTTEDRSQSRSSNISTTRRRKRSLQEEPIISALDRLENISSAINSQSNYDEFHYFALNVAAQLRALPLYEALDVQNGIQTILTAARRRYQYSNLSPFTQTMTFIPPSTNTSPTTNTQTMIFIPPGTNTPPTTNRHTMTFIPPGTNTPPTTNTHTTTFILPGKNTPPTTNTPTMTTISPSTNTNAVTYILTYALSQLDSTVPDEDLLNKACVGLKNINFVKTRLQTINTCFC</sequence>
<evidence type="ECO:0000256" key="1">
    <source>
        <dbReference type="SAM" id="MobiDB-lite"/>
    </source>
</evidence>
<reference evidence="2 3" key="1">
    <citation type="journal article" date="2019" name="Commun. Biol.">
        <title>The bagworm genome reveals a unique fibroin gene that provides high tensile strength.</title>
        <authorList>
            <person name="Kono N."/>
            <person name="Nakamura H."/>
            <person name="Ohtoshi R."/>
            <person name="Tomita M."/>
            <person name="Numata K."/>
            <person name="Arakawa K."/>
        </authorList>
    </citation>
    <scope>NUCLEOTIDE SEQUENCE [LARGE SCALE GENOMIC DNA]</scope>
</reference>
<evidence type="ECO:0000313" key="2">
    <source>
        <dbReference type="EMBL" id="GBP77294.1"/>
    </source>
</evidence>
<name>A0A4C1YQX6_EUMVA</name>
<accession>A0A4C1YQX6</accession>
<feature type="compositionally biased region" description="Polar residues" evidence="1">
    <location>
        <begin position="40"/>
        <end position="54"/>
    </location>
</feature>
<organism evidence="2 3">
    <name type="scientific">Eumeta variegata</name>
    <name type="common">Bagworm moth</name>
    <name type="synonym">Eumeta japonica</name>
    <dbReference type="NCBI Taxonomy" id="151549"/>
    <lineage>
        <taxon>Eukaryota</taxon>
        <taxon>Metazoa</taxon>
        <taxon>Ecdysozoa</taxon>
        <taxon>Arthropoda</taxon>
        <taxon>Hexapoda</taxon>
        <taxon>Insecta</taxon>
        <taxon>Pterygota</taxon>
        <taxon>Neoptera</taxon>
        <taxon>Endopterygota</taxon>
        <taxon>Lepidoptera</taxon>
        <taxon>Glossata</taxon>
        <taxon>Ditrysia</taxon>
        <taxon>Tineoidea</taxon>
        <taxon>Psychidae</taxon>
        <taxon>Oiketicinae</taxon>
        <taxon>Eumeta</taxon>
    </lineage>
</organism>
<dbReference type="Proteomes" id="UP000299102">
    <property type="component" value="Unassembled WGS sequence"/>
</dbReference>
<protein>
    <recommendedName>
        <fullName evidence="4">BESS domain-containing protein</fullName>
    </recommendedName>
</protein>
<evidence type="ECO:0008006" key="4">
    <source>
        <dbReference type="Google" id="ProtNLM"/>
    </source>
</evidence>
<dbReference type="EMBL" id="BGZK01001325">
    <property type="protein sequence ID" value="GBP77294.1"/>
    <property type="molecule type" value="Genomic_DNA"/>
</dbReference>
<dbReference type="OrthoDB" id="6629625at2759"/>
<feature type="compositionally biased region" description="Basic and acidic residues" evidence="1">
    <location>
        <begin position="9"/>
        <end position="24"/>
    </location>
</feature>
<dbReference type="AlphaFoldDB" id="A0A4C1YQX6"/>
<feature type="compositionally biased region" description="Low complexity" evidence="1">
    <location>
        <begin position="26"/>
        <end position="39"/>
    </location>
</feature>
<comment type="caution">
    <text evidence="2">The sequence shown here is derived from an EMBL/GenBank/DDBJ whole genome shotgun (WGS) entry which is preliminary data.</text>
</comment>
<keyword evidence="3" id="KW-1185">Reference proteome</keyword>